<dbReference type="SUPFAM" id="SSF75304">
    <property type="entry name" value="Amidase signature (AS) enzymes"/>
    <property type="match status" value="1"/>
</dbReference>
<evidence type="ECO:0000256" key="5">
    <source>
        <dbReference type="PIRSR" id="PIRSR001221-1"/>
    </source>
</evidence>
<name>A0A8E2J5E5_9APHY</name>
<evidence type="ECO:0000256" key="2">
    <source>
        <dbReference type="ARBA" id="ARBA00009199"/>
    </source>
</evidence>
<evidence type="ECO:0000313" key="9">
    <source>
        <dbReference type="Proteomes" id="UP000250043"/>
    </source>
</evidence>
<keyword evidence="4" id="KW-0378">Hydrolase</keyword>
<evidence type="ECO:0000256" key="1">
    <source>
        <dbReference type="ARBA" id="ARBA00001311"/>
    </source>
</evidence>
<organism evidence="8 9">
    <name type="scientific">Obba rivulosa</name>
    <dbReference type="NCBI Taxonomy" id="1052685"/>
    <lineage>
        <taxon>Eukaryota</taxon>
        <taxon>Fungi</taxon>
        <taxon>Dikarya</taxon>
        <taxon>Basidiomycota</taxon>
        <taxon>Agaricomycotina</taxon>
        <taxon>Agaricomycetes</taxon>
        <taxon>Polyporales</taxon>
        <taxon>Gelatoporiaceae</taxon>
        <taxon>Obba</taxon>
    </lineage>
</organism>
<feature type="binding site" evidence="6">
    <location>
        <position position="199"/>
    </location>
    <ligand>
        <name>substrate</name>
    </ligand>
</feature>
<feature type="domain" description="Amidase" evidence="7">
    <location>
        <begin position="69"/>
        <end position="562"/>
    </location>
</feature>
<dbReference type="FunFam" id="3.90.1300.10:FF:000003">
    <property type="entry name" value="Amidase signature enzyme"/>
    <property type="match status" value="1"/>
</dbReference>
<evidence type="ECO:0000256" key="6">
    <source>
        <dbReference type="PIRSR" id="PIRSR001221-2"/>
    </source>
</evidence>
<dbReference type="GO" id="GO:0004040">
    <property type="term" value="F:amidase activity"/>
    <property type="evidence" value="ECO:0007669"/>
    <property type="project" value="UniProtKB-EC"/>
</dbReference>
<evidence type="ECO:0000256" key="3">
    <source>
        <dbReference type="ARBA" id="ARBA00012922"/>
    </source>
</evidence>
<reference evidence="8 9" key="1">
    <citation type="submission" date="2016-07" db="EMBL/GenBank/DDBJ databases">
        <title>Draft genome of the white-rot fungus Obba rivulosa 3A-2.</title>
        <authorList>
            <consortium name="DOE Joint Genome Institute"/>
            <person name="Miettinen O."/>
            <person name="Riley R."/>
            <person name="Acob R."/>
            <person name="Barry K."/>
            <person name="Cullen D."/>
            <person name="De Vries R."/>
            <person name="Hainaut M."/>
            <person name="Hatakka A."/>
            <person name="Henrissat B."/>
            <person name="Hilden K."/>
            <person name="Kuo R."/>
            <person name="Labutti K."/>
            <person name="Lipzen A."/>
            <person name="Makela M.R."/>
            <person name="Sandor L."/>
            <person name="Spatafora J.W."/>
            <person name="Grigoriev I.V."/>
            <person name="Hibbett D.S."/>
        </authorList>
    </citation>
    <scope>NUCLEOTIDE SEQUENCE [LARGE SCALE GENOMIC DNA]</scope>
    <source>
        <strain evidence="8 9">3A-2</strain>
    </source>
</reference>
<accession>A0A8E2J5E5</accession>
<dbReference type="InterPro" id="IPR023631">
    <property type="entry name" value="Amidase_dom"/>
</dbReference>
<dbReference type="InterPro" id="IPR036928">
    <property type="entry name" value="AS_sf"/>
</dbReference>
<dbReference type="InterPro" id="IPR020556">
    <property type="entry name" value="Amidase_CS"/>
</dbReference>
<proteinExistence type="inferred from homology"/>
<dbReference type="EMBL" id="KV722352">
    <property type="protein sequence ID" value="OCH93682.1"/>
    <property type="molecule type" value="Genomic_DNA"/>
</dbReference>
<dbReference type="OrthoDB" id="6428749at2759"/>
<feature type="binding site" evidence="6">
    <location>
        <position position="173"/>
    </location>
    <ligand>
        <name>substrate</name>
    </ligand>
</feature>
<evidence type="ECO:0000256" key="4">
    <source>
        <dbReference type="ARBA" id="ARBA00022801"/>
    </source>
</evidence>
<feature type="binding site" evidence="6">
    <location>
        <begin position="220"/>
        <end position="223"/>
    </location>
    <ligand>
        <name>substrate</name>
    </ligand>
</feature>
<feature type="active site" description="Charge relay system" evidence="5">
    <location>
        <position position="124"/>
    </location>
</feature>
<comment type="catalytic activity">
    <reaction evidence="1">
        <text>a monocarboxylic acid amide + H2O = a monocarboxylate + NH4(+)</text>
        <dbReference type="Rhea" id="RHEA:12020"/>
        <dbReference type="ChEBI" id="CHEBI:15377"/>
        <dbReference type="ChEBI" id="CHEBI:28938"/>
        <dbReference type="ChEBI" id="CHEBI:35757"/>
        <dbReference type="ChEBI" id="CHEBI:83628"/>
        <dbReference type="EC" id="3.5.1.4"/>
    </reaction>
</comment>
<dbReference type="PANTHER" id="PTHR46072">
    <property type="entry name" value="AMIDASE-RELATED-RELATED"/>
    <property type="match status" value="1"/>
</dbReference>
<feature type="active site" description="Acyl-ester intermediate" evidence="5">
    <location>
        <position position="223"/>
    </location>
</feature>
<evidence type="ECO:0000313" key="8">
    <source>
        <dbReference type="EMBL" id="OCH93682.1"/>
    </source>
</evidence>
<dbReference type="Pfam" id="PF01425">
    <property type="entry name" value="Amidase"/>
    <property type="match status" value="1"/>
</dbReference>
<dbReference type="PROSITE" id="PS00571">
    <property type="entry name" value="AMIDASES"/>
    <property type="match status" value="1"/>
</dbReference>
<comment type="similarity">
    <text evidence="2">Belongs to the amidase family.</text>
</comment>
<sequence>MPWPFSSSSWKDVALHKRAHRDEAVAVARAADNGSPSSSEPLENQAYLRATAPEIVKQIGSGEWTASQVLEAYIERAVLAQNITNCLTEVMFEAARQTAQELDAEFAATKKLRGPLHGVPISFKDIYDIKGYDTTMGFTTYADQPASEDAHLVRLVREAGGVILAKTNIPQTMMFFECNNPVWGRTLNPHSVGYTCGGSSGGDAALLAMDGCALGLGSDIGGSLRIPASFCGVYGFKPGWMRAGDGGVRNCWAGFEALHGTVGPMGRSVDDLELACRLMFGVRDKVAFNPAPIPFREVKLPQKLRFGYYLSDGLIKPSPACQRAVRETIEALRREGHECVEIKVPDPAKGMELFAALTSADGYKTLTEPIGADPTEAGLYFILLGPKLFDWMRAMLRRAAQIVYNDDMFGRVMSAARKKSVYEYWKWTDDRDQYCKLFYREVWNKHELDGIIAPVQAIPALPNDTCKFLSLLAGPTILYNAVDSPVGTVPVIRVDPALDTHTTEWSDRKASDGHGSRVYERMLYEQGMTSKFKNGYYDAKKMEGIPVGVQVVGRQWEDEKVLAMMRVVDDALGERGFGPLSWKGQRKDP</sequence>
<dbReference type="AlphaFoldDB" id="A0A8E2J5E5"/>
<dbReference type="Proteomes" id="UP000250043">
    <property type="component" value="Unassembled WGS sequence"/>
</dbReference>
<evidence type="ECO:0000259" key="7">
    <source>
        <dbReference type="Pfam" id="PF01425"/>
    </source>
</evidence>
<dbReference type="PIRSF" id="PIRSF001221">
    <property type="entry name" value="Amidase_fungi"/>
    <property type="match status" value="1"/>
</dbReference>
<feature type="active site" description="Charge relay system" evidence="5">
    <location>
        <position position="199"/>
    </location>
</feature>
<dbReference type="PANTHER" id="PTHR46072:SF11">
    <property type="entry name" value="AMIDASE-RELATED"/>
    <property type="match status" value="1"/>
</dbReference>
<dbReference type="Gene3D" id="3.90.1300.10">
    <property type="entry name" value="Amidase signature (AS) domain"/>
    <property type="match status" value="1"/>
</dbReference>
<dbReference type="EC" id="3.5.1.4" evidence="3"/>
<gene>
    <name evidence="8" type="ORF">OBBRIDRAFT_771149</name>
</gene>
<protein>
    <recommendedName>
        <fullName evidence="3">amidase</fullName>
        <ecNumber evidence="3">3.5.1.4</ecNumber>
    </recommendedName>
</protein>
<keyword evidence="9" id="KW-1185">Reference proteome</keyword>